<dbReference type="EMBL" id="CP079105">
    <property type="protein sequence ID" value="QXQ15632.1"/>
    <property type="molecule type" value="Genomic_DNA"/>
</dbReference>
<dbReference type="SUPFAM" id="SSF81606">
    <property type="entry name" value="PP2C-like"/>
    <property type="match status" value="1"/>
</dbReference>
<feature type="domain" description="PPM-type phosphatase" evidence="1">
    <location>
        <begin position="2"/>
        <end position="186"/>
    </location>
</feature>
<dbReference type="InterPro" id="IPR036457">
    <property type="entry name" value="PPM-type-like_dom_sf"/>
</dbReference>
<dbReference type="PANTHER" id="PTHR35801:SF1">
    <property type="entry name" value="PHOSPHOSERINE PHOSPHATASE RSBX"/>
    <property type="match status" value="1"/>
</dbReference>
<evidence type="ECO:0000259" key="1">
    <source>
        <dbReference type="SMART" id="SM00331"/>
    </source>
</evidence>
<dbReference type="Pfam" id="PF07228">
    <property type="entry name" value="SpoIIE"/>
    <property type="match status" value="1"/>
</dbReference>
<accession>A0ABX8SFC0</accession>
<keyword evidence="3" id="KW-1185">Reference proteome</keyword>
<protein>
    <submittedName>
        <fullName evidence="2">Serine/threonine-protein phosphatase</fullName>
    </submittedName>
</protein>
<name>A0ABX8SFC0_9ACTN</name>
<dbReference type="Gene3D" id="3.60.40.10">
    <property type="entry name" value="PPM-type phosphatase domain"/>
    <property type="match status" value="1"/>
</dbReference>
<dbReference type="InterPro" id="IPR039248">
    <property type="entry name" value="Ptase_RsbX"/>
</dbReference>
<proteinExistence type="predicted"/>
<evidence type="ECO:0000313" key="2">
    <source>
        <dbReference type="EMBL" id="QXQ15632.1"/>
    </source>
</evidence>
<dbReference type="PANTHER" id="PTHR35801">
    <property type="entry name" value="PHOSPHOSERINE PHOSPHATASE RSBX"/>
    <property type="match status" value="1"/>
</dbReference>
<gene>
    <name evidence="2" type="ORF">KV203_02520</name>
</gene>
<sequence>MPGQSVSGDDWAVLDAGGDVVLLGVIDGLGHGADAAAAAHRAHQVLSCNPTEPLDELITLCHRALLGTRGAAITLVRLDVAAGSLSWLGVGNVAAILIGVSATGSAAPRASGLSVGGIVGYRLPPGQQPATVPLEVGDLLVLASDGIADRHLTESGVAGPVDRIAGDLLDRYAKASDDAVVLLARYRGVRR</sequence>
<dbReference type="InterPro" id="IPR001932">
    <property type="entry name" value="PPM-type_phosphatase-like_dom"/>
</dbReference>
<reference evidence="2" key="1">
    <citation type="submission" date="2021-07" db="EMBL/GenBank/DDBJ databases">
        <title>Candidatus Kaistella beijingensis sp. nov. isolated from a municipal wastewater treatment plant is involved in sludge foaming.</title>
        <authorList>
            <person name="Song Y."/>
            <person name="Liu S.-J."/>
        </authorList>
    </citation>
    <scope>NUCLEOTIDE SEQUENCE</scope>
    <source>
        <strain evidence="2">DSM 43998</strain>
    </source>
</reference>
<evidence type="ECO:0000313" key="3">
    <source>
        <dbReference type="Proteomes" id="UP000887023"/>
    </source>
</evidence>
<organism evidence="2 3">
    <name type="scientific">Skermania pinensis</name>
    <dbReference type="NCBI Taxonomy" id="39122"/>
    <lineage>
        <taxon>Bacteria</taxon>
        <taxon>Bacillati</taxon>
        <taxon>Actinomycetota</taxon>
        <taxon>Actinomycetes</taxon>
        <taxon>Mycobacteriales</taxon>
        <taxon>Gordoniaceae</taxon>
        <taxon>Skermania</taxon>
    </lineage>
</organism>
<dbReference type="Proteomes" id="UP000887023">
    <property type="component" value="Chromosome"/>
</dbReference>
<dbReference type="SMART" id="SM00331">
    <property type="entry name" value="PP2C_SIG"/>
    <property type="match status" value="1"/>
</dbReference>